<dbReference type="SUPFAM" id="SSF53067">
    <property type="entry name" value="Actin-like ATPase domain"/>
    <property type="match status" value="1"/>
</dbReference>
<dbReference type="EMBL" id="FN869859">
    <property type="protein sequence ID" value="CCC80737.1"/>
    <property type="molecule type" value="Genomic_DNA"/>
</dbReference>
<dbReference type="RefSeq" id="WP_014125995.1">
    <property type="nucleotide sequence ID" value="NC_016070.1"/>
</dbReference>
<dbReference type="InterPro" id="IPR054671">
    <property type="entry name" value="GK_pyrobaculum-type"/>
</dbReference>
<dbReference type="KEGG" id="ttn:TTX_0060"/>
<dbReference type="GO" id="GO:0008761">
    <property type="term" value="F:UDP-N-acetylglucosamine 2-epimerase activity"/>
    <property type="evidence" value="ECO:0007669"/>
    <property type="project" value="TreeGrafter"/>
</dbReference>
<gene>
    <name evidence="1" type="primary">hxk</name>
    <name evidence="1" type="ordered locus">TTX_0060</name>
</gene>
<dbReference type="SMR" id="G4RMA6"/>
<dbReference type="STRING" id="768679.TTX_0060"/>
<dbReference type="InterPro" id="IPR043129">
    <property type="entry name" value="ATPase_NBD"/>
</dbReference>
<evidence type="ECO:0000313" key="2">
    <source>
        <dbReference type="Proteomes" id="UP000002654"/>
    </source>
</evidence>
<protein>
    <submittedName>
        <fullName evidence="1">ATP-dependent hexokinase</fullName>
        <ecNumber evidence="1">2.7.1.1</ecNumber>
    </submittedName>
</protein>
<accession>G4RMA6</accession>
<dbReference type="OrthoDB" id="206224at2157"/>
<evidence type="ECO:0000313" key="1">
    <source>
        <dbReference type="EMBL" id="CCC80737.1"/>
    </source>
</evidence>
<sequence length="301" mass="32539">MILAIDVGATWTRVLLVSRDGRVERREKFRTDESPVEKAARLVEGWEFEAIGVGSIGPMDLRRGWVTASPNSPSKSFPLVEPLLKFKRPVYVANDCVAAAWGEYVLGGWGVDNLAYLTLSTGLGVGAVVNGHLILGKEGNAHELGHAVLDVRGDVKCGCGGLGHWEAMAGGANIPSYFRVFAARLGLRAPEVRTAEDVFKLYREGDRVAQMFVDHWVDVNAAGIATITAAYDPEVLVVGGSIALNHWDLVEAAVDRLKKYTPLTPPALEKAKFGDDEVAMGAAALAIRPPDTLKKFGYPRF</sequence>
<dbReference type="NCBIfam" id="NF045551">
    <property type="entry name" value="GK_Pyrobac"/>
    <property type="match status" value="1"/>
</dbReference>
<keyword evidence="2" id="KW-1185">Reference proteome</keyword>
<dbReference type="Gene3D" id="3.30.420.40">
    <property type="match status" value="2"/>
</dbReference>
<dbReference type="PaxDb" id="768679-TTX_0060"/>
<dbReference type="HOGENOM" id="CLU_036604_0_1_2"/>
<dbReference type="AlphaFoldDB" id="G4RMA6"/>
<reference evidence="1 2" key="1">
    <citation type="journal article" date="2011" name="PLoS ONE">
        <title>The complete genome sequence of Thermoproteus tenax: a physiologically versatile member of the Crenarchaeota.</title>
        <authorList>
            <person name="Siebers B."/>
            <person name="Zaparty M."/>
            <person name="Raddatz G."/>
            <person name="Tjaden B."/>
            <person name="Albers S.V."/>
            <person name="Bell S.D."/>
            <person name="Blombach F."/>
            <person name="Kletzin A."/>
            <person name="Kyrpides N."/>
            <person name="Lanz C."/>
            <person name="Plagens A."/>
            <person name="Rampp M."/>
            <person name="Rosinus A."/>
            <person name="von Jan M."/>
            <person name="Makarova K.S."/>
            <person name="Klenk H.P."/>
            <person name="Schuster S.C."/>
            <person name="Hensel R."/>
        </authorList>
    </citation>
    <scope>NUCLEOTIDE SEQUENCE [LARGE SCALE GENOMIC DNA]</scope>
    <source>
        <strain evidence="2">ATCC 35583 / DSM 2078 / JCM 9277 / NBRC 100435 / Kra 1</strain>
    </source>
</reference>
<keyword evidence="1" id="KW-0808">Transferase</keyword>
<dbReference type="GO" id="GO:0004396">
    <property type="term" value="F:hexokinase activity"/>
    <property type="evidence" value="ECO:0007669"/>
    <property type="project" value="UniProtKB-EC"/>
</dbReference>
<organism evidence="1 2">
    <name type="scientific">Thermoproteus tenax (strain ATCC 35583 / DSM 2078 / JCM 9277 / NBRC 100435 / Kra 1)</name>
    <dbReference type="NCBI Taxonomy" id="768679"/>
    <lineage>
        <taxon>Archaea</taxon>
        <taxon>Thermoproteota</taxon>
        <taxon>Thermoprotei</taxon>
        <taxon>Thermoproteales</taxon>
        <taxon>Thermoproteaceae</taxon>
        <taxon>Thermoproteus</taxon>
    </lineage>
</organism>
<dbReference type="PANTHER" id="PTHR18964:SF149">
    <property type="entry name" value="BIFUNCTIONAL UDP-N-ACETYLGLUCOSAMINE 2-EPIMERASE_N-ACETYLMANNOSAMINE KINASE"/>
    <property type="match status" value="1"/>
</dbReference>
<dbReference type="GO" id="GO:0009384">
    <property type="term" value="F:N-acylmannosamine kinase activity"/>
    <property type="evidence" value="ECO:0007669"/>
    <property type="project" value="TreeGrafter"/>
</dbReference>
<dbReference type="PATRIC" id="fig|768679.9.peg.62"/>
<dbReference type="Pfam" id="PF00480">
    <property type="entry name" value="ROK"/>
    <property type="match status" value="1"/>
</dbReference>
<dbReference type="eggNOG" id="arCOG04280">
    <property type="taxonomic scope" value="Archaea"/>
</dbReference>
<dbReference type="PANTHER" id="PTHR18964">
    <property type="entry name" value="ROK (REPRESSOR, ORF, KINASE) FAMILY"/>
    <property type="match status" value="1"/>
</dbReference>
<dbReference type="GeneID" id="11263067"/>
<dbReference type="Proteomes" id="UP000002654">
    <property type="component" value="Chromosome"/>
</dbReference>
<proteinExistence type="predicted"/>
<dbReference type="EC" id="2.7.1.1" evidence="1"/>
<dbReference type="InterPro" id="IPR000600">
    <property type="entry name" value="ROK"/>
</dbReference>
<name>G4RMA6_THETK</name>